<name>A0A432WTM3_9GAMM</name>
<gene>
    <name evidence="3" type="ORF">CWE15_11515</name>
</gene>
<proteinExistence type="predicted"/>
<dbReference type="AlphaFoldDB" id="A0A432WTM3"/>
<sequence>MKFFRICLFTLTFWMPFCSLANSLPADHTWVSVAAEGQVVWVGSDAGRVAHSVDSGETFELSELPNSAQVRQLTVLDDLHGYALTSGVGRDSALFITRNGGFSWRPLYRGEGGERLRCMGMNPNRESWILGDTQNNSWHVVSSNNGRHWRSSRSGFTKRPLPDEQASNTSDSCMRFVNDTWLMGTQNAETARIMHKKASDLRFTVEDTPLAGVSAVWPLDSKLFLVAGGSQAKGELYLYREGVFTQLATPEFKRAIEVLYQAGETVFMGNGGGFYQAFLEDVLANKASWQPVLEGVGARGFTCTTEQCWLLGSDNQLHTVPR</sequence>
<evidence type="ECO:0008006" key="5">
    <source>
        <dbReference type="Google" id="ProtNLM"/>
    </source>
</evidence>
<dbReference type="EMBL" id="PIPQ01000013">
    <property type="protein sequence ID" value="RUO37131.1"/>
    <property type="molecule type" value="Genomic_DNA"/>
</dbReference>
<feature type="signal peptide" evidence="2">
    <location>
        <begin position="1"/>
        <end position="21"/>
    </location>
</feature>
<evidence type="ECO:0000313" key="4">
    <source>
        <dbReference type="Proteomes" id="UP000286976"/>
    </source>
</evidence>
<accession>A0A432WTM3</accession>
<keyword evidence="2" id="KW-0732">Signal</keyword>
<feature type="region of interest" description="Disordered" evidence="1">
    <location>
        <begin position="149"/>
        <end position="169"/>
    </location>
</feature>
<dbReference type="Proteomes" id="UP000286976">
    <property type="component" value="Unassembled WGS sequence"/>
</dbReference>
<dbReference type="InterPro" id="IPR015943">
    <property type="entry name" value="WD40/YVTN_repeat-like_dom_sf"/>
</dbReference>
<dbReference type="RefSeq" id="WP_126758228.1">
    <property type="nucleotide sequence ID" value="NZ_PIPQ01000013.1"/>
</dbReference>
<evidence type="ECO:0000256" key="1">
    <source>
        <dbReference type="SAM" id="MobiDB-lite"/>
    </source>
</evidence>
<feature type="chain" id="PRO_5019192886" description="Photosynthesis system II assembly factor Ycf48/Hcf136-like domain-containing protein" evidence="2">
    <location>
        <begin position="22"/>
        <end position="322"/>
    </location>
</feature>
<protein>
    <recommendedName>
        <fullName evidence="5">Photosynthesis system II assembly factor Ycf48/Hcf136-like domain-containing protein</fullName>
    </recommendedName>
</protein>
<comment type="caution">
    <text evidence="3">The sequence shown here is derived from an EMBL/GenBank/DDBJ whole genome shotgun (WGS) entry which is preliminary data.</text>
</comment>
<evidence type="ECO:0000313" key="3">
    <source>
        <dbReference type="EMBL" id="RUO37131.1"/>
    </source>
</evidence>
<keyword evidence="4" id="KW-1185">Reference proteome</keyword>
<dbReference type="SUPFAM" id="SSF110296">
    <property type="entry name" value="Oligoxyloglucan reducing end-specific cellobiohydrolase"/>
    <property type="match status" value="1"/>
</dbReference>
<reference evidence="3 4" key="1">
    <citation type="journal article" date="2011" name="Front. Microbiol.">
        <title>Genomic signatures of strain selection and enhancement in Bacillus atrophaeus var. globigii, a historical biowarfare simulant.</title>
        <authorList>
            <person name="Gibbons H.S."/>
            <person name="Broomall S.M."/>
            <person name="McNew L.A."/>
            <person name="Daligault H."/>
            <person name="Chapman C."/>
            <person name="Bruce D."/>
            <person name="Karavis M."/>
            <person name="Krepps M."/>
            <person name="McGregor P.A."/>
            <person name="Hong C."/>
            <person name="Park K.H."/>
            <person name="Akmal A."/>
            <person name="Feldman A."/>
            <person name="Lin J.S."/>
            <person name="Chang W.E."/>
            <person name="Higgs B.W."/>
            <person name="Demirev P."/>
            <person name="Lindquist J."/>
            <person name="Liem A."/>
            <person name="Fochler E."/>
            <person name="Read T.D."/>
            <person name="Tapia R."/>
            <person name="Johnson S."/>
            <person name="Bishop-Lilly K.A."/>
            <person name="Detter C."/>
            <person name="Han C."/>
            <person name="Sozhamannan S."/>
            <person name="Rosenzweig C.N."/>
            <person name="Skowronski E.W."/>
        </authorList>
    </citation>
    <scope>NUCLEOTIDE SEQUENCE [LARGE SCALE GENOMIC DNA]</scope>
    <source>
        <strain evidence="3 4">AIT1</strain>
    </source>
</reference>
<evidence type="ECO:0000256" key="2">
    <source>
        <dbReference type="SAM" id="SignalP"/>
    </source>
</evidence>
<dbReference type="Gene3D" id="2.130.10.10">
    <property type="entry name" value="YVTN repeat-like/Quinoprotein amine dehydrogenase"/>
    <property type="match status" value="1"/>
</dbReference>
<dbReference type="OrthoDB" id="9813892at2"/>
<organism evidence="3 4">
    <name type="scientific">Aliidiomarina taiwanensis</name>
    <dbReference type="NCBI Taxonomy" id="946228"/>
    <lineage>
        <taxon>Bacteria</taxon>
        <taxon>Pseudomonadati</taxon>
        <taxon>Pseudomonadota</taxon>
        <taxon>Gammaproteobacteria</taxon>
        <taxon>Alteromonadales</taxon>
        <taxon>Idiomarinaceae</taxon>
        <taxon>Aliidiomarina</taxon>
    </lineage>
</organism>